<keyword evidence="4" id="KW-0456">Lyase</keyword>
<dbReference type="CDD" id="cd00326">
    <property type="entry name" value="alpha_CA"/>
    <property type="match status" value="1"/>
</dbReference>
<evidence type="ECO:0000313" key="7">
    <source>
        <dbReference type="RefSeq" id="XP_017857053.1"/>
    </source>
</evidence>
<feature type="signal peptide" evidence="4">
    <location>
        <begin position="1"/>
        <end position="18"/>
    </location>
</feature>
<name>A0ABM1NQ17_DROAR</name>
<evidence type="ECO:0000256" key="4">
    <source>
        <dbReference type="RuleBase" id="RU367011"/>
    </source>
</evidence>
<reference evidence="6" key="1">
    <citation type="journal article" date="1997" name="Nucleic Acids Res.">
        <title>tRNAscan-SE: a program for improved detection of transfer RNA genes in genomic sequence.</title>
        <authorList>
            <person name="Lowe T.M."/>
            <person name="Eddy S.R."/>
        </authorList>
    </citation>
    <scope>NUCLEOTIDE SEQUENCE [LARGE SCALE GENOMIC DNA]</scope>
</reference>
<dbReference type="InterPro" id="IPR023561">
    <property type="entry name" value="Carbonic_anhydrase_a-class"/>
</dbReference>
<dbReference type="PROSITE" id="PS51144">
    <property type="entry name" value="ALPHA_CA_2"/>
    <property type="match status" value="1"/>
</dbReference>
<evidence type="ECO:0000256" key="2">
    <source>
        <dbReference type="ARBA" id="ARBA00022723"/>
    </source>
</evidence>
<protein>
    <recommendedName>
        <fullName evidence="4">Carbonic anhydrase</fullName>
        <ecNumber evidence="4">4.2.1.1</ecNumber>
    </recommendedName>
</protein>
<evidence type="ECO:0000313" key="6">
    <source>
        <dbReference type="Proteomes" id="UP000694904"/>
    </source>
</evidence>
<comment type="cofactor">
    <cofactor evidence="4">
        <name>Zn(2+)</name>
        <dbReference type="ChEBI" id="CHEBI:29105"/>
    </cofactor>
</comment>
<keyword evidence="4" id="KW-0732">Signal</keyword>
<gene>
    <name evidence="7" type="primary">LOC108609808</name>
</gene>
<dbReference type="Gene3D" id="3.10.200.10">
    <property type="entry name" value="Alpha carbonic anhydrase"/>
    <property type="match status" value="1"/>
</dbReference>
<dbReference type="GeneID" id="108609808"/>
<reference evidence="6" key="2">
    <citation type="journal article" date="2016" name="G3 (Bethesda)">
        <title>Genome Evolution in Three Species of Cactophilic Drosophila.</title>
        <authorList>
            <person name="Sanchez-Flores A."/>
            <person name="Penazola F."/>
            <person name="Carpinteyro-Ponce J."/>
            <person name="Nazario-Yepiz N."/>
            <person name="Abreu-Goodger C."/>
            <person name="Machado C.A."/>
            <person name="Markow T.A."/>
        </authorList>
    </citation>
    <scope>NUCLEOTIDE SEQUENCE [LARGE SCALE GENOMIC DNA]</scope>
</reference>
<organism evidence="6 7">
    <name type="scientific">Drosophila arizonae</name>
    <name type="common">Fruit fly</name>
    <dbReference type="NCBI Taxonomy" id="7263"/>
    <lineage>
        <taxon>Eukaryota</taxon>
        <taxon>Metazoa</taxon>
        <taxon>Ecdysozoa</taxon>
        <taxon>Arthropoda</taxon>
        <taxon>Hexapoda</taxon>
        <taxon>Insecta</taxon>
        <taxon>Pterygota</taxon>
        <taxon>Neoptera</taxon>
        <taxon>Endopterygota</taxon>
        <taxon>Diptera</taxon>
        <taxon>Brachycera</taxon>
        <taxon>Muscomorpha</taxon>
        <taxon>Ephydroidea</taxon>
        <taxon>Drosophilidae</taxon>
        <taxon>Drosophila</taxon>
    </lineage>
</organism>
<dbReference type="SUPFAM" id="SSF51069">
    <property type="entry name" value="Carbonic anhydrase"/>
    <property type="match status" value="1"/>
</dbReference>
<sequence length="298" mass="33749">MGVNLLQKLFFLLPLAYQSPSNDGTSQNPDWNFDQNGADWQGICATGFRQTPIKLSVDTSLIVPLPRIYFGNYDVRLNRPLTLVNKGYTADMTIPETRNGQKPFITGGLLKGQYVAEGVHFHWGSPVTRGSEHVIDRRRFDVEMHIVHRNTRYEDLTEALNHIDGVAVLGVMFKIVRNPDRAYPGLRKIFNAVPDIVEYGAEVDLPGSLTLGQLLGDLNTRDFFTYKGSLTTPECNEAVTWTVFADPLPISLADISKLWILQDSNGNLIRNNYRELQPRNNRPVFYRTNKDLSNFYLG</sequence>
<feature type="chain" id="PRO_5044970057" description="Carbonic anhydrase" evidence="4">
    <location>
        <begin position="19"/>
        <end position="298"/>
    </location>
</feature>
<evidence type="ECO:0000259" key="5">
    <source>
        <dbReference type="PROSITE" id="PS51144"/>
    </source>
</evidence>
<keyword evidence="2 4" id="KW-0479">Metal-binding</keyword>
<dbReference type="PROSITE" id="PS00162">
    <property type="entry name" value="ALPHA_CA_1"/>
    <property type="match status" value="1"/>
</dbReference>
<evidence type="ECO:0000256" key="3">
    <source>
        <dbReference type="ARBA" id="ARBA00022833"/>
    </source>
</evidence>
<comment type="function">
    <text evidence="4">Reversible hydration of carbon dioxide.</text>
</comment>
<keyword evidence="3 4" id="KW-0862">Zinc</keyword>
<dbReference type="InterPro" id="IPR018338">
    <property type="entry name" value="Carbonic_anhydrase_a-class_CS"/>
</dbReference>
<accession>A0ABM1NQ17</accession>
<evidence type="ECO:0000256" key="1">
    <source>
        <dbReference type="ARBA" id="ARBA00010718"/>
    </source>
</evidence>
<keyword evidence="6" id="KW-1185">Reference proteome</keyword>
<dbReference type="PANTHER" id="PTHR18952">
    <property type="entry name" value="CARBONIC ANHYDRASE"/>
    <property type="match status" value="1"/>
</dbReference>
<comment type="similarity">
    <text evidence="1 4">Belongs to the alpha-carbonic anhydrase family.</text>
</comment>
<dbReference type="Pfam" id="PF00194">
    <property type="entry name" value="Carb_anhydrase"/>
    <property type="match status" value="1"/>
</dbReference>
<feature type="domain" description="Alpha-carbonic anhydrase" evidence="5">
    <location>
        <begin position="29"/>
        <end position="288"/>
    </location>
</feature>
<dbReference type="InterPro" id="IPR001148">
    <property type="entry name" value="CA_dom"/>
</dbReference>
<comment type="catalytic activity">
    <reaction evidence="4">
        <text>hydrogencarbonate + H(+) = CO2 + H2O</text>
        <dbReference type="Rhea" id="RHEA:10748"/>
        <dbReference type="ChEBI" id="CHEBI:15377"/>
        <dbReference type="ChEBI" id="CHEBI:15378"/>
        <dbReference type="ChEBI" id="CHEBI:16526"/>
        <dbReference type="ChEBI" id="CHEBI:17544"/>
        <dbReference type="EC" id="4.2.1.1"/>
    </reaction>
</comment>
<proteinExistence type="inferred from homology"/>
<dbReference type="SMART" id="SM01057">
    <property type="entry name" value="Carb_anhydrase"/>
    <property type="match status" value="1"/>
</dbReference>
<reference evidence="7" key="3">
    <citation type="submission" date="2025-08" db="UniProtKB">
        <authorList>
            <consortium name="RefSeq"/>
        </authorList>
    </citation>
    <scope>IDENTIFICATION</scope>
    <source>
        <tissue evidence="7">Whole organism</tissue>
    </source>
</reference>
<dbReference type="Proteomes" id="UP000694904">
    <property type="component" value="Chromosome 2"/>
</dbReference>
<dbReference type="InterPro" id="IPR036398">
    <property type="entry name" value="CA_dom_sf"/>
</dbReference>
<dbReference type="PANTHER" id="PTHR18952:SF137">
    <property type="entry name" value="CARBONIC ANHYDRASE"/>
    <property type="match status" value="1"/>
</dbReference>
<dbReference type="EC" id="4.2.1.1" evidence="4"/>
<dbReference type="RefSeq" id="XP_017857053.1">
    <property type="nucleotide sequence ID" value="XM_018001564.1"/>
</dbReference>